<feature type="signal peptide" evidence="1">
    <location>
        <begin position="1"/>
        <end position="18"/>
    </location>
</feature>
<evidence type="ECO:0000313" key="3">
    <source>
        <dbReference type="Proteomes" id="UP000199138"/>
    </source>
</evidence>
<dbReference type="AlphaFoldDB" id="A0A1I7HIX3"/>
<dbReference type="EMBL" id="FPBK01000009">
    <property type="protein sequence ID" value="SFU60710.1"/>
    <property type="molecule type" value="Genomic_DNA"/>
</dbReference>
<keyword evidence="3" id="KW-1185">Reference proteome</keyword>
<accession>A0A1I7HIX3</accession>
<dbReference type="Pfam" id="PF11751">
    <property type="entry name" value="PorP_SprF"/>
    <property type="match status" value="1"/>
</dbReference>
<dbReference type="Proteomes" id="UP000199138">
    <property type="component" value="Unassembled WGS sequence"/>
</dbReference>
<dbReference type="STRING" id="1224947.SAMN05216480_109132"/>
<organism evidence="2 3">
    <name type="scientific">Pustulibacterium marinum</name>
    <dbReference type="NCBI Taxonomy" id="1224947"/>
    <lineage>
        <taxon>Bacteria</taxon>
        <taxon>Pseudomonadati</taxon>
        <taxon>Bacteroidota</taxon>
        <taxon>Flavobacteriia</taxon>
        <taxon>Flavobacteriales</taxon>
        <taxon>Flavobacteriaceae</taxon>
        <taxon>Pustulibacterium</taxon>
    </lineage>
</organism>
<dbReference type="InterPro" id="IPR019861">
    <property type="entry name" value="PorP/SprF_Bacteroidetes"/>
</dbReference>
<proteinExistence type="predicted"/>
<dbReference type="NCBIfam" id="TIGR03519">
    <property type="entry name" value="T9SS_PorP_fam"/>
    <property type="match status" value="1"/>
</dbReference>
<name>A0A1I7HIX3_9FLAO</name>
<feature type="chain" id="PRO_5011590568" evidence="1">
    <location>
        <begin position="19"/>
        <end position="334"/>
    </location>
</feature>
<evidence type="ECO:0000256" key="1">
    <source>
        <dbReference type="SAM" id="SignalP"/>
    </source>
</evidence>
<evidence type="ECO:0000313" key="2">
    <source>
        <dbReference type="EMBL" id="SFU60710.1"/>
    </source>
</evidence>
<dbReference type="RefSeq" id="WP_093025496.1">
    <property type="nucleotide sequence ID" value="NZ_FPBK01000009.1"/>
</dbReference>
<protein>
    <submittedName>
        <fullName evidence="2">Type IX secretion system membrane protein, PorP/SprF family</fullName>
    </submittedName>
</protein>
<keyword evidence="1" id="KW-0732">Signal</keyword>
<dbReference type="OrthoDB" id="1186563at2"/>
<reference evidence="2 3" key="1">
    <citation type="submission" date="2016-10" db="EMBL/GenBank/DDBJ databases">
        <authorList>
            <person name="de Groot N.N."/>
        </authorList>
    </citation>
    <scope>NUCLEOTIDE SEQUENCE [LARGE SCALE GENOMIC DNA]</scope>
    <source>
        <strain evidence="2 3">CGMCC 1.12333</strain>
    </source>
</reference>
<sequence length="334" mass="37870">MKKNLLITLLFIYAFANAQDPIYTQYYNIPQVINPGATAIRESASAGIIHRSQWPEADLKINSNYAFYNTYSEEMNSALGVNILSQRESFSKYHLTQVNFAYAYRVQLNRNWFFHPAIEVGYGNKSYGFQNLVLGDQLNIDSGTINPTTADPTILNENVGYFDFSAGAIINTDKFWFGITIKHLNRPEIDFTNSKNMRLDMFYSFSGSYTFGFQELPRILPNNTQLLVSANYMQQGSYNRLDVGAGVQFSSITVGAIAATNPSNISDNGITSINPYLSFEYEHFRIGYSYDIVTNGMGRNGGVHEISFVYLFDLIKDCDGCPRYFKPKSKTYLY</sequence>
<gene>
    <name evidence="2" type="ORF">SAMN05216480_109132</name>
</gene>